<dbReference type="Gene3D" id="3.40.710.10">
    <property type="entry name" value="DD-peptidase/beta-lactamase superfamily"/>
    <property type="match status" value="1"/>
</dbReference>
<reference evidence="2" key="1">
    <citation type="submission" date="2018-05" db="EMBL/GenBank/DDBJ databases">
        <authorList>
            <person name="Lanie J.A."/>
            <person name="Ng W.-L."/>
            <person name="Kazmierczak K.M."/>
            <person name="Andrzejewski T.M."/>
            <person name="Davidsen T.M."/>
            <person name="Wayne K.J."/>
            <person name="Tettelin H."/>
            <person name="Glass J.I."/>
            <person name="Rusch D."/>
            <person name="Podicherti R."/>
            <person name="Tsui H.-C.T."/>
            <person name="Winkler M.E."/>
        </authorList>
    </citation>
    <scope>NUCLEOTIDE SEQUENCE</scope>
</reference>
<dbReference type="PANTHER" id="PTHR43283">
    <property type="entry name" value="BETA-LACTAMASE-RELATED"/>
    <property type="match status" value="1"/>
</dbReference>
<dbReference type="Pfam" id="PF00144">
    <property type="entry name" value="Beta-lactamase"/>
    <property type="match status" value="1"/>
</dbReference>
<dbReference type="EMBL" id="UINC01051983">
    <property type="protein sequence ID" value="SVB66769.1"/>
    <property type="molecule type" value="Genomic_DNA"/>
</dbReference>
<dbReference type="PANTHER" id="PTHR43283:SF7">
    <property type="entry name" value="BETA-LACTAMASE-RELATED DOMAIN-CONTAINING PROTEIN"/>
    <property type="match status" value="1"/>
</dbReference>
<evidence type="ECO:0000313" key="2">
    <source>
        <dbReference type="EMBL" id="SVB66769.1"/>
    </source>
</evidence>
<dbReference type="InterPro" id="IPR050789">
    <property type="entry name" value="Diverse_Enzym_Activities"/>
</dbReference>
<dbReference type="InterPro" id="IPR001466">
    <property type="entry name" value="Beta-lactam-related"/>
</dbReference>
<proteinExistence type="predicted"/>
<evidence type="ECO:0000259" key="1">
    <source>
        <dbReference type="Pfam" id="PF00144"/>
    </source>
</evidence>
<dbReference type="InterPro" id="IPR012338">
    <property type="entry name" value="Beta-lactam/transpept-like"/>
</dbReference>
<feature type="domain" description="Beta-lactamase-related" evidence="1">
    <location>
        <begin position="61"/>
        <end position="317"/>
    </location>
</feature>
<dbReference type="SUPFAM" id="SSF56601">
    <property type="entry name" value="beta-lactamase/transpeptidase-like"/>
    <property type="match status" value="1"/>
</dbReference>
<protein>
    <recommendedName>
        <fullName evidence="1">Beta-lactamase-related domain-containing protein</fullName>
    </recommendedName>
</protein>
<dbReference type="AlphaFoldDB" id="A0A382FVV9"/>
<gene>
    <name evidence="2" type="ORF">METZ01_LOCUS219623</name>
</gene>
<name>A0A382FVV9_9ZZZZ</name>
<sequence>MRVILAILVLTSCGGTQPNQTTDLESEIYFPRDGPTWEFSSPSQLGWDLTTLHKAVSFARKHHSTALLILYRGRIVVEEYWEVDNLPIFTHLRDVASSGMINARGRPIEDVGSVQKGVVGLLVGLAHSRGLVELNASVSRYLGSGWTQTTPAQEARVTLRHLMSMSSGLSRRLTYEVEPNKKWFYNTPAYSRLFDVLTEVSGLKPNEYTDAWLTTPLGMPDTHWALRDGGLNRYGLVTTARDLARMGLLMLTQGVWHSQRLISQEVIGSASQSSQPLNPAYGLLWWVNGKQSWDDWTNTGMRAGSFIPTAPNDLIAARGIGDRKIYVLPSRGLVVARLGGFAMHDEAGEPQRRFFDQEFWRLLMGALPAAR</sequence>
<organism evidence="2">
    <name type="scientific">marine metagenome</name>
    <dbReference type="NCBI Taxonomy" id="408172"/>
    <lineage>
        <taxon>unclassified sequences</taxon>
        <taxon>metagenomes</taxon>
        <taxon>ecological metagenomes</taxon>
    </lineage>
</organism>
<accession>A0A382FVV9</accession>